<dbReference type="STRING" id="1842532.A7E78_14010"/>
<dbReference type="GO" id="GO:0008757">
    <property type="term" value="F:S-adenosylmethionine-dependent methyltransferase activity"/>
    <property type="evidence" value="ECO:0007669"/>
    <property type="project" value="UniProtKB-ARBA"/>
</dbReference>
<gene>
    <name evidence="4" type="ORF">A7E78_14010</name>
</gene>
<accession>A0A1L3GSF0</accession>
<dbReference type="PROSITE" id="PS00092">
    <property type="entry name" value="N6_MTASE"/>
    <property type="match status" value="1"/>
</dbReference>
<dbReference type="GO" id="GO:0008170">
    <property type="term" value="F:N-methyltransferase activity"/>
    <property type="evidence" value="ECO:0007669"/>
    <property type="project" value="UniProtKB-ARBA"/>
</dbReference>
<evidence type="ECO:0000313" key="4">
    <source>
        <dbReference type="EMBL" id="APG28847.1"/>
    </source>
</evidence>
<keyword evidence="1" id="KW-0489">Methyltransferase</keyword>
<dbReference type="EMBL" id="CP015519">
    <property type="protein sequence ID" value="APG28847.1"/>
    <property type="molecule type" value="Genomic_DNA"/>
</dbReference>
<keyword evidence="1" id="KW-0808">Transferase</keyword>
<name>A0A1L3GSF0_9BACT</name>
<dbReference type="RefSeq" id="WP_072284871.1">
    <property type="nucleotide sequence ID" value="NZ_CP015519.1"/>
</dbReference>
<dbReference type="InterPro" id="IPR007848">
    <property type="entry name" value="Small_mtfrase_dom"/>
</dbReference>
<evidence type="ECO:0000313" key="5">
    <source>
        <dbReference type="Proteomes" id="UP000182517"/>
    </source>
</evidence>
<keyword evidence="2" id="KW-0949">S-adenosyl-L-methionine</keyword>
<evidence type="ECO:0000256" key="1">
    <source>
        <dbReference type="ARBA" id="ARBA00022603"/>
    </source>
</evidence>
<proteinExistence type="predicted"/>
<dbReference type="SUPFAM" id="SSF53335">
    <property type="entry name" value="S-adenosyl-L-methionine-dependent methyltransferases"/>
    <property type="match status" value="1"/>
</dbReference>
<dbReference type="Pfam" id="PF05175">
    <property type="entry name" value="MTS"/>
    <property type="match status" value="1"/>
</dbReference>
<evidence type="ECO:0000256" key="2">
    <source>
        <dbReference type="ARBA" id="ARBA00022691"/>
    </source>
</evidence>
<dbReference type="GO" id="GO:0003676">
    <property type="term" value="F:nucleic acid binding"/>
    <property type="evidence" value="ECO:0007669"/>
    <property type="project" value="InterPro"/>
</dbReference>
<keyword evidence="5" id="KW-1185">Reference proteome</keyword>
<sequence>MPADSLDQGSFELKEGETLDDLRLGGLKIIQRQDGYRFSLDPVLLCAFARVATDETVVDLGSGSGIIPLLLARRSETRNIVGVERQSAMVARSRRSVKLNGLENRITIREGDLRQVRNLLDAESAQVVVANPPFRKADSGRLSPQSERAQARHEMAGDLADFVAAAAYLLGTGGRCYLVYLAERLAELLALLRQAGLEPKRLRCIHSRIGEAARMVLVESRRGGRGGMTIEAPLYVYDGEAYSAEVLSCYGEACVKGN</sequence>
<protein>
    <recommendedName>
        <fullName evidence="3">Methyltransferase small domain-containing protein</fullName>
    </recommendedName>
</protein>
<dbReference type="CDD" id="cd02440">
    <property type="entry name" value="AdoMet_MTases"/>
    <property type="match status" value="1"/>
</dbReference>
<dbReference type="InterPro" id="IPR002052">
    <property type="entry name" value="DNA_methylase_N6_adenine_CS"/>
</dbReference>
<dbReference type="InterPro" id="IPR029063">
    <property type="entry name" value="SAM-dependent_MTases_sf"/>
</dbReference>
<dbReference type="PANTHER" id="PTHR47739:SF1">
    <property type="entry name" value="TRNA1(VAL) (ADENINE(37)-N6)-METHYLTRANSFERASE"/>
    <property type="match status" value="1"/>
</dbReference>
<reference evidence="4 5" key="1">
    <citation type="journal article" date="2017" name="Genome Announc.">
        <title>Complete Genome Sequences of Two Acetylene-Fermenting Pelobacter acetylenicus Strains.</title>
        <authorList>
            <person name="Sutton J.M."/>
            <person name="Baesman S.M."/>
            <person name="Fierst J.L."/>
            <person name="Poret-Peterson A.T."/>
            <person name="Oremland R.S."/>
            <person name="Dunlap D.S."/>
            <person name="Akob D.M."/>
        </authorList>
    </citation>
    <scope>NUCLEOTIDE SEQUENCE [LARGE SCALE GENOMIC DNA]</scope>
    <source>
        <strain evidence="4 5">SFB93</strain>
    </source>
</reference>
<dbReference type="AlphaFoldDB" id="A0A1L3GSF0"/>
<dbReference type="OrthoDB" id="5489421at2"/>
<dbReference type="Proteomes" id="UP000182517">
    <property type="component" value="Chromosome"/>
</dbReference>
<dbReference type="PANTHER" id="PTHR47739">
    <property type="entry name" value="TRNA1(VAL) (ADENINE(37)-N6)-METHYLTRANSFERASE"/>
    <property type="match status" value="1"/>
</dbReference>
<dbReference type="Gene3D" id="3.40.50.150">
    <property type="entry name" value="Vaccinia Virus protein VP39"/>
    <property type="match status" value="1"/>
</dbReference>
<dbReference type="GO" id="GO:0032259">
    <property type="term" value="P:methylation"/>
    <property type="evidence" value="ECO:0007669"/>
    <property type="project" value="UniProtKB-KW"/>
</dbReference>
<evidence type="ECO:0000259" key="3">
    <source>
        <dbReference type="Pfam" id="PF05175"/>
    </source>
</evidence>
<dbReference type="InterPro" id="IPR050210">
    <property type="entry name" value="tRNA_Adenine-N(6)_MTase"/>
</dbReference>
<feature type="domain" description="Methyltransferase small" evidence="3">
    <location>
        <begin position="49"/>
        <end position="139"/>
    </location>
</feature>
<dbReference type="KEGG" id="pef:A7E78_14010"/>
<organism evidence="4 5">
    <name type="scientific">Syntrophotalea acetylenivorans</name>
    <dbReference type="NCBI Taxonomy" id="1842532"/>
    <lineage>
        <taxon>Bacteria</taxon>
        <taxon>Pseudomonadati</taxon>
        <taxon>Thermodesulfobacteriota</taxon>
        <taxon>Desulfuromonadia</taxon>
        <taxon>Desulfuromonadales</taxon>
        <taxon>Syntrophotaleaceae</taxon>
        <taxon>Syntrophotalea</taxon>
    </lineage>
</organism>